<gene>
    <name evidence="2" type="ORF">GSTENG00037543001</name>
</gene>
<proteinExistence type="predicted"/>
<name>Q4TIM3_TETNG</name>
<comment type="caution">
    <text evidence="2">The sequence shown here is derived from an EMBL/GenBank/DDBJ whole genome shotgun (WGS) entry which is preliminary data.</text>
</comment>
<protein>
    <submittedName>
        <fullName evidence="2">(spotted green pufferfish) hypothetical protein</fullName>
    </submittedName>
</protein>
<accession>Q4TIM3</accession>
<evidence type="ECO:0000313" key="2">
    <source>
        <dbReference type="EMBL" id="CAF87259.1"/>
    </source>
</evidence>
<reference evidence="2" key="2">
    <citation type="submission" date="2004-02" db="EMBL/GenBank/DDBJ databases">
        <authorList>
            <consortium name="Genoscope"/>
            <consortium name="Whitehead Institute Centre for Genome Research"/>
        </authorList>
    </citation>
    <scope>NUCLEOTIDE SEQUENCE</scope>
</reference>
<feature type="region of interest" description="Disordered" evidence="1">
    <location>
        <begin position="1"/>
        <end position="20"/>
    </location>
</feature>
<dbReference type="EMBL" id="CAAE01001977">
    <property type="protein sequence ID" value="CAF87259.1"/>
    <property type="molecule type" value="Genomic_DNA"/>
</dbReference>
<organism evidence="2">
    <name type="scientific">Tetraodon nigroviridis</name>
    <name type="common">Spotted green pufferfish</name>
    <name type="synonym">Chelonodon nigroviridis</name>
    <dbReference type="NCBI Taxonomy" id="99883"/>
    <lineage>
        <taxon>Eukaryota</taxon>
        <taxon>Metazoa</taxon>
        <taxon>Chordata</taxon>
        <taxon>Craniata</taxon>
        <taxon>Vertebrata</taxon>
        <taxon>Euteleostomi</taxon>
        <taxon>Actinopterygii</taxon>
        <taxon>Neopterygii</taxon>
        <taxon>Teleostei</taxon>
        <taxon>Neoteleostei</taxon>
        <taxon>Acanthomorphata</taxon>
        <taxon>Eupercaria</taxon>
        <taxon>Tetraodontiformes</taxon>
        <taxon>Tetradontoidea</taxon>
        <taxon>Tetraodontidae</taxon>
        <taxon>Tetraodon</taxon>
    </lineage>
</organism>
<dbReference type="AlphaFoldDB" id="Q4TIM3"/>
<evidence type="ECO:0000256" key="1">
    <source>
        <dbReference type="SAM" id="MobiDB-lite"/>
    </source>
</evidence>
<sequence>MRGPRLRKEKGRLPDPQEQGCHCQMERNTEFHQAALFIYLREEHQPARISAAEPTAQWAQLKMNRLKLKQNTAIGDSLRLYCLETYSC</sequence>
<feature type="compositionally biased region" description="Basic residues" evidence="1">
    <location>
        <begin position="1"/>
        <end position="10"/>
    </location>
</feature>
<reference evidence="2" key="1">
    <citation type="journal article" date="2004" name="Nature">
        <title>Genome duplication in the teleost fish Tetraodon nigroviridis reveals the early vertebrate proto-karyotype.</title>
        <authorList>
            <person name="Jaillon O."/>
            <person name="Aury J.-M."/>
            <person name="Brunet F."/>
            <person name="Petit J.-L."/>
            <person name="Stange-Thomann N."/>
            <person name="Mauceli E."/>
            <person name="Bouneau L."/>
            <person name="Fischer C."/>
            <person name="Ozouf-Costaz C."/>
            <person name="Bernot A."/>
            <person name="Nicaud S."/>
            <person name="Jaffe D."/>
            <person name="Fisher S."/>
            <person name="Lutfalla G."/>
            <person name="Dossat C."/>
            <person name="Segurens B."/>
            <person name="Dasilva C."/>
            <person name="Salanoubat M."/>
            <person name="Levy M."/>
            <person name="Boudet N."/>
            <person name="Castellano S."/>
            <person name="Anthouard V."/>
            <person name="Jubin C."/>
            <person name="Castelli V."/>
            <person name="Katinka M."/>
            <person name="Vacherie B."/>
            <person name="Biemont C."/>
            <person name="Skalli Z."/>
            <person name="Cattolico L."/>
            <person name="Poulain J."/>
            <person name="De Berardinis V."/>
            <person name="Cruaud C."/>
            <person name="Duprat S."/>
            <person name="Brottier P."/>
            <person name="Coutanceau J.-P."/>
            <person name="Gouzy J."/>
            <person name="Parra G."/>
            <person name="Lardier G."/>
            <person name="Chapple C."/>
            <person name="McKernan K.J."/>
            <person name="McEwan P."/>
            <person name="Bosak S."/>
            <person name="Kellis M."/>
            <person name="Volff J.-N."/>
            <person name="Guigo R."/>
            <person name="Zody M.C."/>
            <person name="Mesirov J."/>
            <person name="Lindblad-Toh K."/>
            <person name="Birren B."/>
            <person name="Nusbaum C."/>
            <person name="Kahn D."/>
            <person name="Robinson-Rechavi M."/>
            <person name="Laudet V."/>
            <person name="Schachter V."/>
            <person name="Quetier F."/>
            <person name="Saurin W."/>
            <person name="Scarpelli C."/>
            <person name="Wincker P."/>
            <person name="Lander E.S."/>
            <person name="Weissenbach J."/>
            <person name="Roest Crollius H."/>
        </authorList>
    </citation>
    <scope>NUCLEOTIDE SEQUENCE [LARGE SCALE GENOMIC DNA]</scope>
</reference>
<dbReference type="KEGG" id="tng:GSTEN00037543G001"/>